<gene>
    <name evidence="1" type="ORF">BH720_027480</name>
</gene>
<evidence type="ECO:0000313" key="1">
    <source>
        <dbReference type="EMBL" id="XPM63126.1"/>
    </source>
</evidence>
<proteinExistence type="predicted"/>
<reference evidence="1 2" key="1">
    <citation type="journal article" date="2016" name="Genome Announc.">
        <title>Draft Genome Sequence of the Thermotolerant Cyanobacterium Desertifilum sp. IPPAS B-1220.</title>
        <authorList>
            <person name="Mironov K.S."/>
            <person name="Sinetova M.A."/>
            <person name="Bolatkhan K."/>
            <person name="Zayadan B.K."/>
            <person name="Ustinova V.V."/>
            <person name="Kupriyanova E.V."/>
            <person name="Skrypnik A.N."/>
            <person name="Gogoleva N.E."/>
            <person name="Gogolev Y.V."/>
            <person name="Los D.A."/>
        </authorList>
    </citation>
    <scope>NUCLEOTIDE SEQUENCE [LARGE SCALE GENOMIC DNA]</scope>
    <source>
        <strain evidence="1 2">IPPAS B-1220</strain>
    </source>
</reference>
<dbReference type="Proteomes" id="UP000095472">
    <property type="component" value="Chromosome"/>
</dbReference>
<sequence>MIRHAGVAATAVAEASKQAEAIEKVTKGGAKSTQKLLEALRNAR</sequence>
<accession>A0ACD5GRJ6</accession>
<name>A0ACD5GRJ6_9CYAN</name>
<dbReference type="EMBL" id="CP182909">
    <property type="protein sequence ID" value="XPM63126.1"/>
    <property type="molecule type" value="Genomic_DNA"/>
</dbReference>
<organism evidence="1 2">
    <name type="scientific">Desertifilum tharense IPPAS B-1220</name>
    <dbReference type="NCBI Taxonomy" id="1781255"/>
    <lineage>
        <taxon>Bacteria</taxon>
        <taxon>Bacillati</taxon>
        <taxon>Cyanobacteriota</taxon>
        <taxon>Cyanophyceae</taxon>
        <taxon>Desertifilales</taxon>
        <taxon>Desertifilaceae</taxon>
        <taxon>Desertifilum</taxon>
    </lineage>
</organism>
<protein>
    <submittedName>
        <fullName evidence="1">Uncharacterized protein</fullName>
    </submittedName>
</protein>
<evidence type="ECO:0000313" key="2">
    <source>
        <dbReference type="Proteomes" id="UP000095472"/>
    </source>
</evidence>
<keyword evidence="2" id="KW-1185">Reference proteome</keyword>